<comment type="caution">
    <text evidence="1">The sequence shown here is derived from an EMBL/GenBank/DDBJ whole genome shotgun (WGS) entry which is preliminary data.</text>
</comment>
<evidence type="ECO:0000313" key="2">
    <source>
        <dbReference type="Proteomes" id="UP001163321"/>
    </source>
</evidence>
<protein>
    <submittedName>
        <fullName evidence="1">Uncharacterized protein</fullName>
    </submittedName>
</protein>
<gene>
    <name evidence="1" type="ORF">PsorP6_011737</name>
</gene>
<dbReference type="Proteomes" id="UP001163321">
    <property type="component" value="Chromosome 12"/>
</dbReference>
<accession>A0ACC0WHR2</accession>
<dbReference type="EMBL" id="CM047591">
    <property type="protein sequence ID" value="KAI9918369.1"/>
    <property type="molecule type" value="Genomic_DNA"/>
</dbReference>
<sequence>MSPWRSSIKRRPRTIRYAGRARRRLVEKVSAATLLLQKGANPNAKDRDGRTPLHWAARNNHVDVVRLFLAYDAHPSATNEECLPVMCFAVEAEGVYASIFSHQSRRSDAPTQVAGGNTALHIALQLKNLQASLALIQCGSIMMITNEGASGRWILPLRRN</sequence>
<name>A0ACC0WHR2_9STRA</name>
<keyword evidence="2" id="KW-1185">Reference proteome</keyword>
<evidence type="ECO:0000313" key="1">
    <source>
        <dbReference type="EMBL" id="KAI9918369.1"/>
    </source>
</evidence>
<organism evidence="1 2">
    <name type="scientific">Peronosclerospora sorghi</name>
    <dbReference type="NCBI Taxonomy" id="230839"/>
    <lineage>
        <taxon>Eukaryota</taxon>
        <taxon>Sar</taxon>
        <taxon>Stramenopiles</taxon>
        <taxon>Oomycota</taxon>
        <taxon>Peronosporomycetes</taxon>
        <taxon>Peronosporales</taxon>
        <taxon>Peronosporaceae</taxon>
        <taxon>Peronosclerospora</taxon>
    </lineage>
</organism>
<proteinExistence type="predicted"/>
<reference evidence="1 2" key="1">
    <citation type="journal article" date="2022" name="bioRxiv">
        <title>The genome of the oomycete Peronosclerospora sorghi, a cosmopolitan pathogen of maize and sorghum, is inflated with dispersed pseudogenes.</title>
        <authorList>
            <person name="Fletcher K."/>
            <person name="Martin F."/>
            <person name="Isakeit T."/>
            <person name="Cavanaugh K."/>
            <person name="Magill C."/>
            <person name="Michelmore R."/>
        </authorList>
    </citation>
    <scope>NUCLEOTIDE SEQUENCE [LARGE SCALE GENOMIC DNA]</scope>
    <source>
        <strain evidence="1">P6</strain>
    </source>
</reference>